<dbReference type="EMBL" id="SRPW01003328">
    <property type="protein sequence ID" value="KAG5987358.1"/>
    <property type="molecule type" value="Genomic_DNA"/>
</dbReference>
<proteinExistence type="predicted"/>
<name>A0A9P7SVP1_9HYPO</name>
<evidence type="ECO:0000313" key="2">
    <source>
        <dbReference type="EMBL" id="KAG5987358.1"/>
    </source>
</evidence>
<evidence type="ECO:0000313" key="3">
    <source>
        <dbReference type="Proteomes" id="UP000748025"/>
    </source>
</evidence>
<keyword evidence="1" id="KW-0812">Transmembrane</keyword>
<protein>
    <recommendedName>
        <fullName evidence="4">MARVEL domain-containing protein</fullName>
    </recommendedName>
</protein>
<comment type="caution">
    <text evidence="2">The sequence shown here is derived from an EMBL/GenBank/DDBJ whole genome shotgun (WGS) entry which is preliminary data.</text>
</comment>
<reference evidence="2" key="1">
    <citation type="journal article" date="2020" name="bioRxiv">
        <title>Whole genome comparisons of ergot fungi reveals the divergence and evolution of species within the genus Claviceps are the result of varying mechanisms driving genome evolution and host range expansion.</title>
        <authorList>
            <person name="Wyka S.A."/>
            <person name="Mondo S.J."/>
            <person name="Liu M."/>
            <person name="Dettman J."/>
            <person name="Nalam V."/>
            <person name="Broders K.D."/>
        </authorList>
    </citation>
    <scope>NUCLEOTIDE SEQUENCE</scope>
    <source>
        <strain evidence="2">CCC 602</strain>
    </source>
</reference>
<evidence type="ECO:0008006" key="4">
    <source>
        <dbReference type="Google" id="ProtNLM"/>
    </source>
</evidence>
<dbReference type="Proteomes" id="UP000748025">
    <property type="component" value="Unassembled WGS sequence"/>
</dbReference>
<feature type="transmembrane region" description="Helical" evidence="1">
    <location>
        <begin position="80"/>
        <end position="105"/>
    </location>
</feature>
<feature type="transmembrane region" description="Helical" evidence="1">
    <location>
        <begin position="151"/>
        <end position="174"/>
    </location>
</feature>
<evidence type="ECO:0000256" key="1">
    <source>
        <dbReference type="SAM" id="Phobius"/>
    </source>
</evidence>
<keyword evidence="1" id="KW-1133">Transmembrane helix</keyword>
<dbReference type="AlphaFoldDB" id="A0A9P7SVP1"/>
<sequence length="321" mass="34342">MGAGAPPALGALGMTFTAMRAFQAVALITIIGLTSNFISEMVAASYVPPSALVGTLVVACITAVYTVITYILYWDSMLPLLISTAADGLCLIATIVVACVVGRPVSYLACPALPDGGNTANFIHSLFMNLARKNYFEWIDPDQASCYEIKAIWGLSISLCVLYFMSSVTSACLWKRLKGAVPSRKLQKARSLGTTALAHGPDEGYDGDSSHEVGSYAEMNVPFAIRQSVHSLFTPPAPTATLMRGKRAHVRAVAPPRPLQDMPPLPLVPASVFASVPWPRSPVGLGLRSPLAAVAGAHRRKSMLERIDGWWDLGLLEKKNT</sequence>
<organism evidence="2 3">
    <name type="scientific">Claviceps pusilla</name>
    <dbReference type="NCBI Taxonomy" id="123648"/>
    <lineage>
        <taxon>Eukaryota</taxon>
        <taxon>Fungi</taxon>
        <taxon>Dikarya</taxon>
        <taxon>Ascomycota</taxon>
        <taxon>Pezizomycotina</taxon>
        <taxon>Sordariomycetes</taxon>
        <taxon>Hypocreomycetidae</taxon>
        <taxon>Hypocreales</taxon>
        <taxon>Clavicipitaceae</taxon>
        <taxon>Claviceps</taxon>
    </lineage>
</organism>
<feature type="transmembrane region" description="Helical" evidence="1">
    <location>
        <begin position="21"/>
        <end position="39"/>
    </location>
</feature>
<dbReference type="OrthoDB" id="5366688at2759"/>
<keyword evidence="3" id="KW-1185">Reference proteome</keyword>
<gene>
    <name evidence="2" type="ORF">E4U43_005103</name>
</gene>
<accession>A0A9P7SVP1</accession>
<keyword evidence="1" id="KW-0472">Membrane</keyword>
<feature type="transmembrane region" description="Helical" evidence="1">
    <location>
        <begin position="51"/>
        <end position="73"/>
    </location>
</feature>